<keyword evidence="3" id="KW-0413">Isomerase</keyword>
<dbReference type="EMBL" id="CABD030107006">
    <property type="status" value="NOT_ANNOTATED_CDS"/>
    <property type="molecule type" value="Genomic_DNA"/>
</dbReference>
<dbReference type="PANTHER" id="PTHR10466">
    <property type="entry name" value="PHOSPHOMANNOMUTASE"/>
    <property type="match status" value="1"/>
</dbReference>
<accession>A0A2I2Z2Z4</accession>
<dbReference type="Bgee" id="ENSGGOG00000040680">
    <property type="expression patterns" value="Expressed in testis"/>
</dbReference>
<dbReference type="GO" id="GO:0005737">
    <property type="term" value="C:cytoplasm"/>
    <property type="evidence" value="ECO:0007669"/>
    <property type="project" value="UniProtKB-SubCell"/>
</dbReference>
<protein>
    <recommendedName>
        <fullName evidence="3">Phosphomannomutase</fullName>
        <ecNumber evidence="3">5.4.2.8</ecNumber>
    </recommendedName>
</protein>
<dbReference type="PANTHER" id="PTHR10466:SF2">
    <property type="entry name" value="PHOSPHOMANNOMUTASE 2"/>
    <property type="match status" value="1"/>
</dbReference>
<feature type="active site" description="Nucleophile" evidence="1">
    <location>
        <position position="12"/>
    </location>
</feature>
<reference evidence="5" key="1">
    <citation type="submission" date="2011-05" db="EMBL/GenBank/DDBJ databases">
        <title>Insights into the evolution of the great apes provided by the gorilla genome.</title>
        <authorList>
            <person name="Scally A."/>
        </authorList>
    </citation>
    <scope>NUCLEOTIDE SEQUENCE [LARGE SCALE GENOMIC DNA]</scope>
</reference>
<feature type="active site" description="Proton donor/acceptor" evidence="1">
    <location>
        <position position="14"/>
    </location>
</feature>
<comment type="pathway">
    <text evidence="3">Nucleotide-sugar biosynthesis; GDP-alpha-D-mannose biosynthesis; alpha-D-mannose 1-phosphate from D-fructose 6-phosphate: step 2/2.</text>
</comment>
<dbReference type="InterPro" id="IPR036412">
    <property type="entry name" value="HAD-like_sf"/>
</dbReference>
<comment type="subunit">
    <text evidence="3">Homodimer.</text>
</comment>
<reference evidence="4" key="3">
    <citation type="submission" date="2025-08" db="UniProtKB">
        <authorList>
            <consortium name="Ensembl"/>
        </authorList>
    </citation>
    <scope>IDENTIFICATION</scope>
</reference>
<dbReference type="Gene3D" id="3.40.50.1000">
    <property type="entry name" value="HAD superfamily/HAD-like"/>
    <property type="match status" value="1"/>
</dbReference>
<evidence type="ECO:0000256" key="3">
    <source>
        <dbReference type="RuleBase" id="RU361118"/>
    </source>
</evidence>
<dbReference type="SUPFAM" id="SSF56784">
    <property type="entry name" value="HAD-like"/>
    <property type="match status" value="1"/>
</dbReference>
<name>A0A2I2Z2Z4_GORGO</name>
<evidence type="ECO:0000313" key="5">
    <source>
        <dbReference type="Proteomes" id="UP000001519"/>
    </source>
</evidence>
<evidence type="ECO:0000256" key="2">
    <source>
        <dbReference type="PIRSR" id="PIRSR605002-3"/>
    </source>
</evidence>
<keyword evidence="5" id="KW-1185">Reference proteome</keyword>
<dbReference type="Proteomes" id="UP000001519">
    <property type="component" value="Chromosome 18"/>
</dbReference>
<dbReference type="Ensembl" id="ENSGGOT00000047698.1">
    <property type="protein sequence ID" value="ENSGGOP00000041355.1"/>
    <property type="gene ID" value="ENSGGOG00000040680.1"/>
</dbReference>
<evidence type="ECO:0000313" key="4">
    <source>
        <dbReference type="Ensembl" id="ENSGGOP00000041355.1"/>
    </source>
</evidence>
<keyword evidence="2" id="KW-0479">Metal-binding</keyword>
<dbReference type="Pfam" id="PF03332">
    <property type="entry name" value="PMM"/>
    <property type="match status" value="1"/>
</dbReference>
<comment type="cofactor">
    <cofactor evidence="2">
        <name>Mg(2+)</name>
        <dbReference type="ChEBI" id="CHEBI:18420"/>
    </cofactor>
</comment>
<dbReference type="InterPro" id="IPR005002">
    <property type="entry name" value="PMM"/>
</dbReference>
<reference evidence="4 5" key="2">
    <citation type="journal article" date="2012" name="Nature">
        <title>Insights into hominid evolution from the gorilla genome sequence.</title>
        <authorList>
            <person name="Scally A."/>
            <person name="Dutheil J.Y."/>
            <person name="Hillier L.W."/>
            <person name="Jordan G.E."/>
            <person name="Goodhead I."/>
            <person name="Herrero J."/>
            <person name="Hobolth A."/>
            <person name="Lappalainen T."/>
            <person name="Mailund T."/>
            <person name="Marques-Bonet T."/>
            <person name="McCarthy S."/>
            <person name="Montgomery S.H."/>
            <person name="Schwalie P.C."/>
            <person name="Tang Y.A."/>
            <person name="Ward M.C."/>
            <person name="Xue Y."/>
            <person name="Yngvadottir B."/>
            <person name="Alkan C."/>
            <person name="Andersen L.N."/>
            <person name="Ayub Q."/>
            <person name="Ball E.V."/>
            <person name="Beal K."/>
            <person name="Bradley B.J."/>
            <person name="Chen Y."/>
            <person name="Clee C.M."/>
            <person name="Fitzgerald S."/>
            <person name="Graves T.A."/>
            <person name="Gu Y."/>
            <person name="Heath P."/>
            <person name="Heger A."/>
            <person name="Karakoc E."/>
            <person name="Kolb-Kokocinski A."/>
            <person name="Laird G.K."/>
            <person name="Lunter G."/>
            <person name="Meader S."/>
            <person name="Mort M."/>
            <person name="Mullikin J.C."/>
            <person name="Munch K."/>
            <person name="O'Connor T.D."/>
            <person name="Phillips A.D."/>
            <person name="Prado-Martinez J."/>
            <person name="Rogers A.S."/>
            <person name="Sajjadian S."/>
            <person name="Schmidt D."/>
            <person name="Shaw K."/>
            <person name="Simpson J.T."/>
            <person name="Stenson P.D."/>
            <person name="Turner D.J."/>
            <person name="Vigilant L."/>
            <person name="Vilella A.J."/>
            <person name="Whitener W."/>
            <person name="Zhu B."/>
            <person name="Cooper D.N."/>
            <person name="de Jong P."/>
            <person name="Dermitzakis E.T."/>
            <person name="Eichler E.E."/>
            <person name="Flicek P."/>
            <person name="Goldman N."/>
            <person name="Mundy N.I."/>
            <person name="Ning Z."/>
            <person name="Odom D.T."/>
            <person name="Ponting C.P."/>
            <person name="Quail M.A."/>
            <person name="Ryder O.A."/>
            <person name="Searle S.M."/>
            <person name="Warren W.C."/>
            <person name="Wilson R.K."/>
            <person name="Schierup M.H."/>
            <person name="Rogers J."/>
            <person name="Tyler-Smith C."/>
            <person name="Durbin R."/>
        </authorList>
    </citation>
    <scope>NUCLEOTIDE SEQUENCE [LARGE SCALE GENOMIC DNA]</scope>
</reference>
<keyword evidence="3" id="KW-0963">Cytoplasm</keyword>
<feature type="binding site" evidence="2">
    <location>
        <position position="12"/>
    </location>
    <ligand>
        <name>Mg(2+)</name>
        <dbReference type="ChEBI" id="CHEBI:18420"/>
        <label>1</label>
    </ligand>
</feature>
<comment type="subcellular location">
    <subcellularLocation>
        <location evidence="3">Cytoplasm</location>
    </subcellularLocation>
</comment>
<comment type="function">
    <text evidence="3">Involved in the synthesis of the GDP-mannose and dolichol-phosphate-mannose required for a number of critical mannosyl transfer reactions.</text>
</comment>
<evidence type="ECO:0000256" key="1">
    <source>
        <dbReference type="PIRSR" id="PIRSR605002-1"/>
    </source>
</evidence>
<dbReference type="GO" id="GO:0004615">
    <property type="term" value="F:phosphomannomutase activity"/>
    <property type="evidence" value="ECO:0007669"/>
    <property type="project" value="UniProtKB-EC"/>
</dbReference>
<reference evidence="4" key="4">
    <citation type="submission" date="2025-09" db="UniProtKB">
        <authorList>
            <consortium name="Ensembl"/>
        </authorList>
    </citation>
    <scope>IDENTIFICATION</scope>
</reference>
<dbReference type="InterPro" id="IPR023214">
    <property type="entry name" value="HAD_sf"/>
</dbReference>
<comment type="similarity">
    <text evidence="3">Belongs to the eukaryotic PMM family.</text>
</comment>
<feature type="binding site" evidence="2">
    <location>
        <position position="14"/>
    </location>
    <ligand>
        <name>Mg(2+)</name>
        <dbReference type="ChEBI" id="CHEBI:18420"/>
        <label>1</label>
    </ligand>
</feature>
<dbReference type="OMA" id="GNAVHVW"/>
<dbReference type="AlphaFoldDB" id="A0A2I2Z2Z4"/>
<dbReference type="GO" id="GO:0009298">
    <property type="term" value="P:GDP-mannose biosynthetic process"/>
    <property type="evidence" value="ECO:0007669"/>
    <property type="project" value="InterPro"/>
</dbReference>
<comment type="catalytic activity">
    <reaction evidence="3">
        <text>alpha-D-mannose 1-phosphate = D-mannose 6-phosphate</text>
        <dbReference type="Rhea" id="RHEA:11140"/>
        <dbReference type="ChEBI" id="CHEBI:58409"/>
        <dbReference type="ChEBI" id="CHEBI:58735"/>
        <dbReference type="EC" id="5.4.2.8"/>
    </reaction>
</comment>
<proteinExistence type="inferred from homology"/>
<keyword evidence="2" id="KW-0460">Magnesium</keyword>
<sequence>MAAPGPVLCLLDVDGTLTTPQQKITKEMDDFLQKLRQKIKIGVVGRLDFEEAQEQLGNAVHVWS</sequence>
<organism evidence="4 5">
    <name type="scientific">Gorilla gorilla gorilla</name>
    <name type="common">Western lowland gorilla</name>
    <dbReference type="NCBI Taxonomy" id="9595"/>
    <lineage>
        <taxon>Eukaryota</taxon>
        <taxon>Metazoa</taxon>
        <taxon>Chordata</taxon>
        <taxon>Craniata</taxon>
        <taxon>Vertebrata</taxon>
        <taxon>Euteleostomi</taxon>
        <taxon>Mammalia</taxon>
        <taxon>Eutheria</taxon>
        <taxon>Euarchontoglires</taxon>
        <taxon>Primates</taxon>
        <taxon>Haplorrhini</taxon>
        <taxon>Catarrhini</taxon>
        <taxon>Hominidae</taxon>
        <taxon>Gorilla</taxon>
    </lineage>
</organism>
<dbReference type="GO" id="GO:0046872">
    <property type="term" value="F:metal ion binding"/>
    <property type="evidence" value="ECO:0007669"/>
    <property type="project" value="UniProtKB-KW"/>
</dbReference>
<dbReference type="EC" id="5.4.2.8" evidence="3"/>
<dbReference type="GeneTree" id="ENSGT00940000166859"/>